<evidence type="ECO:0008006" key="4">
    <source>
        <dbReference type="Google" id="ProtNLM"/>
    </source>
</evidence>
<accession>A0AAN8M7R9</accession>
<keyword evidence="1" id="KW-0732">Signal</keyword>
<feature type="signal peptide" evidence="1">
    <location>
        <begin position="1"/>
        <end position="18"/>
    </location>
</feature>
<evidence type="ECO:0000313" key="3">
    <source>
        <dbReference type="Proteomes" id="UP001356427"/>
    </source>
</evidence>
<gene>
    <name evidence="2" type="ORF">J4Q44_G00107520</name>
</gene>
<dbReference type="Proteomes" id="UP001356427">
    <property type="component" value="Unassembled WGS sequence"/>
</dbReference>
<evidence type="ECO:0000313" key="2">
    <source>
        <dbReference type="EMBL" id="KAK6319541.1"/>
    </source>
</evidence>
<keyword evidence="3" id="KW-1185">Reference proteome</keyword>
<protein>
    <recommendedName>
        <fullName evidence="4">Secreted protein</fullName>
    </recommendedName>
</protein>
<organism evidence="2 3">
    <name type="scientific">Coregonus suidteri</name>
    <dbReference type="NCBI Taxonomy" id="861788"/>
    <lineage>
        <taxon>Eukaryota</taxon>
        <taxon>Metazoa</taxon>
        <taxon>Chordata</taxon>
        <taxon>Craniata</taxon>
        <taxon>Vertebrata</taxon>
        <taxon>Euteleostomi</taxon>
        <taxon>Actinopterygii</taxon>
        <taxon>Neopterygii</taxon>
        <taxon>Teleostei</taxon>
        <taxon>Protacanthopterygii</taxon>
        <taxon>Salmoniformes</taxon>
        <taxon>Salmonidae</taxon>
        <taxon>Coregoninae</taxon>
        <taxon>Coregonus</taxon>
    </lineage>
</organism>
<feature type="chain" id="PRO_5043014570" description="Secreted protein" evidence="1">
    <location>
        <begin position="19"/>
        <end position="81"/>
    </location>
</feature>
<dbReference type="AlphaFoldDB" id="A0AAN8M7R9"/>
<dbReference type="EMBL" id="JAGTTL010000008">
    <property type="protein sequence ID" value="KAK6319541.1"/>
    <property type="molecule type" value="Genomic_DNA"/>
</dbReference>
<comment type="caution">
    <text evidence="2">The sequence shown here is derived from an EMBL/GenBank/DDBJ whole genome shotgun (WGS) entry which is preliminary data.</text>
</comment>
<reference evidence="2 3" key="1">
    <citation type="submission" date="2021-04" db="EMBL/GenBank/DDBJ databases">
        <authorList>
            <person name="De Guttry C."/>
            <person name="Zahm M."/>
            <person name="Klopp C."/>
            <person name="Cabau C."/>
            <person name="Louis A."/>
            <person name="Berthelot C."/>
            <person name="Parey E."/>
            <person name="Roest Crollius H."/>
            <person name="Montfort J."/>
            <person name="Robinson-Rechavi M."/>
            <person name="Bucao C."/>
            <person name="Bouchez O."/>
            <person name="Gislard M."/>
            <person name="Lluch J."/>
            <person name="Milhes M."/>
            <person name="Lampietro C."/>
            <person name="Lopez Roques C."/>
            <person name="Donnadieu C."/>
            <person name="Braasch I."/>
            <person name="Desvignes T."/>
            <person name="Postlethwait J."/>
            <person name="Bobe J."/>
            <person name="Wedekind C."/>
            <person name="Guiguen Y."/>
        </authorList>
    </citation>
    <scope>NUCLEOTIDE SEQUENCE [LARGE SCALE GENOMIC DNA]</scope>
    <source>
        <strain evidence="2">Cs_M1</strain>
        <tissue evidence="2">Blood</tissue>
    </source>
</reference>
<proteinExistence type="predicted"/>
<sequence length="81" mass="8937">MSVLGCCVVVSLGAVVLVLEVVLRELENAGSGTWSELLDEGGVEVALIMFPELYWINSGRAKRRVDFPHIVLIETRAPWRA</sequence>
<evidence type="ECO:0000256" key="1">
    <source>
        <dbReference type="SAM" id="SignalP"/>
    </source>
</evidence>
<name>A0AAN8M7R9_9TELE</name>